<evidence type="ECO:0000313" key="2">
    <source>
        <dbReference type="Proteomes" id="UP000230821"/>
    </source>
</evidence>
<sequence length="367" mass="41465">MKKYCLMILIGICLAGIPVISYGALDWQIRWNESESIQIARVFIFNPESTNQPFSLEIGDIAETADADSADPQLIIGQDISLRLAPGERKIFDILVYQDIDPYNAYTRSEGERVYQLSPDSYRVLRQYYDTSSTSSRVYPVSIQAISPVPREETGDRRHTYRSGRGYWTSALTDHDHVIEQIIRTGDRMGALHNSIQRAILFYTQGDIAMTDEALKVWEEAFPELRATTPTPTPNSGRCGFFVTAVTSNRTQTSITRTIRIGDVLGAKEKTLSQVIAAEDLTYSVPPNTENSQRLLKAFAMKKYGQPSERSAYVNVINHNSQLEQVIRLAQANSTNPCAIQDVIWYINREVPTLTHGKALWERLYGR</sequence>
<comment type="caution">
    <text evidence="1">The sequence shown here is derived from an EMBL/GenBank/DDBJ whole genome shotgun (WGS) entry which is preliminary data.</text>
</comment>
<name>A0A2G6KLJ1_9BACT</name>
<dbReference type="Proteomes" id="UP000230821">
    <property type="component" value="Unassembled WGS sequence"/>
</dbReference>
<evidence type="ECO:0000313" key="1">
    <source>
        <dbReference type="EMBL" id="PIE36505.1"/>
    </source>
</evidence>
<protein>
    <submittedName>
        <fullName evidence="1">Uncharacterized protein</fullName>
    </submittedName>
</protein>
<gene>
    <name evidence="1" type="ORF">CSA56_00180</name>
</gene>
<organism evidence="1 2">
    <name type="scientific">candidate division KSB3 bacterium</name>
    <dbReference type="NCBI Taxonomy" id="2044937"/>
    <lineage>
        <taxon>Bacteria</taxon>
        <taxon>candidate division KSB3</taxon>
    </lineage>
</organism>
<reference evidence="1 2" key="1">
    <citation type="submission" date="2017-10" db="EMBL/GenBank/DDBJ databases">
        <title>Novel microbial diversity and functional potential in the marine mammal oral microbiome.</title>
        <authorList>
            <person name="Dudek N.K."/>
            <person name="Sun C.L."/>
            <person name="Burstein D."/>
            <person name="Kantor R.S."/>
            <person name="Aliaga Goltsman D.S."/>
            <person name="Bik E.M."/>
            <person name="Thomas B.C."/>
            <person name="Banfield J.F."/>
            <person name="Relman D.A."/>
        </authorList>
    </citation>
    <scope>NUCLEOTIDE SEQUENCE [LARGE SCALE GENOMIC DNA]</scope>
    <source>
        <strain evidence="1">DOLJORAL78_47_16</strain>
    </source>
</reference>
<accession>A0A2G6KLJ1</accession>
<dbReference type="AlphaFoldDB" id="A0A2G6KLJ1"/>
<proteinExistence type="predicted"/>
<dbReference type="EMBL" id="PDSK01000008">
    <property type="protein sequence ID" value="PIE36505.1"/>
    <property type="molecule type" value="Genomic_DNA"/>
</dbReference>
<feature type="non-terminal residue" evidence="1">
    <location>
        <position position="367"/>
    </location>
</feature>